<reference evidence="3" key="1">
    <citation type="submission" date="2021-09" db="EMBL/GenBank/DDBJ databases">
        <authorList>
            <consortium name="AG Swart"/>
            <person name="Singh M."/>
            <person name="Singh A."/>
            <person name="Seah K."/>
            <person name="Emmerich C."/>
        </authorList>
    </citation>
    <scope>NUCLEOTIDE SEQUENCE</scope>
    <source>
        <strain evidence="3">ATCC30299</strain>
    </source>
</reference>
<feature type="transmembrane region" description="Helical" evidence="2">
    <location>
        <begin position="6"/>
        <end position="22"/>
    </location>
</feature>
<comment type="caution">
    <text evidence="3">The sequence shown here is derived from an EMBL/GenBank/DDBJ whole genome shotgun (WGS) entry which is preliminary data.</text>
</comment>
<evidence type="ECO:0000313" key="3">
    <source>
        <dbReference type="EMBL" id="CAG9326731.1"/>
    </source>
</evidence>
<name>A0AAU9K0N8_9CILI</name>
<keyword evidence="2" id="KW-0472">Membrane</keyword>
<dbReference type="AlphaFoldDB" id="A0AAU9K0N8"/>
<dbReference type="Pfam" id="PF07145">
    <property type="entry name" value="PAM2"/>
    <property type="match status" value="1"/>
</dbReference>
<dbReference type="InterPro" id="IPR009818">
    <property type="entry name" value="PAM2_motif"/>
</dbReference>
<keyword evidence="4" id="KW-1185">Reference proteome</keyword>
<sequence>MYIQVSFYVLLVVVSLLMVLKWRPQDKNANIKVYSRDLMLSYLPSSLKPPKDWKSIDEAKRKFISKKTKKKTSKPKVSKSKQEEANENKENLVHVDQNSLEKGSDLKKSYEESVKTFGKLNTEAYENFIQKSLDQNDIKSASFFLGEMDNLGLEVKRALLNSYLSVYNSQKRPLYTRNEKTYAHEFPAGLSLNPNAAEFVPTIKIANKDMVE</sequence>
<evidence type="ECO:0008006" key="5">
    <source>
        <dbReference type="Google" id="ProtNLM"/>
    </source>
</evidence>
<dbReference type="Proteomes" id="UP001162131">
    <property type="component" value="Unassembled WGS sequence"/>
</dbReference>
<feature type="region of interest" description="Disordered" evidence="1">
    <location>
        <begin position="66"/>
        <end position="104"/>
    </location>
</feature>
<evidence type="ECO:0000313" key="4">
    <source>
        <dbReference type="Proteomes" id="UP001162131"/>
    </source>
</evidence>
<keyword evidence="2" id="KW-0812">Transmembrane</keyword>
<proteinExistence type="predicted"/>
<gene>
    <name evidence="3" type="ORF">BSTOLATCC_MIC41999</name>
</gene>
<dbReference type="EMBL" id="CAJZBQ010000041">
    <property type="protein sequence ID" value="CAG9326731.1"/>
    <property type="molecule type" value="Genomic_DNA"/>
</dbReference>
<evidence type="ECO:0000256" key="1">
    <source>
        <dbReference type="SAM" id="MobiDB-lite"/>
    </source>
</evidence>
<feature type="compositionally biased region" description="Basic and acidic residues" evidence="1">
    <location>
        <begin position="80"/>
        <end position="93"/>
    </location>
</feature>
<accession>A0AAU9K0N8</accession>
<keyword evidence="2" id="KW-1133">Transmembrane helix</keyword>
<organism evidence="3 4">
    <name type="scientific">Blepharisma stoltei</name>
    <dbReference type="NCBI Taxonomy" id="1481888"/>
    <lineage>
        <taxon>Eukaryota</taxon>
        <taxon>Sar</taxon>
        <taxon>Alveolata</taxon>
        <taxon>Ciliophora</taxon>
        <taxon>Postciliodesmatophora</taxon>
        <taxon>Heterotrichea</taxon>
        <taxon>Heterotrichida</taxon>
        <taxon>Blepharismidae</taxon>
        <taxon>Blepharisma</taxon>
    </lineage>
</organism>
<feature type="compositionally biased region" description="Basic residues" evidence="1">
    <location>
        <begin position="66"/>
        <end position="79"/>
    </location>
</feature>
<evidence type="ECO:0000256" key="2">
    <source>
        <dbReference type="SAM" id="Phobius"/>
    </source>
</evidence>
<protein>
    <recommendedName>
        <fullName evidence="5">ATP synthase F0 subunit 8</fullName>
    </recommendedName>
</protein>